<dbReference type="GO" id="GO:0020037">
    <property type="term" value="F:heme binding"/>
    <property type="evidence" value="ECO:0007669"/>
    <property type="project" value="TreeGrafter"/>
</dbReference>
<feature type="transmembrane region" description="Helical" evidence="13">
    <location>
        <begin position="199"/>
        <end position="216"/>
    </location>
</feature>
<name>A0AAW5HYF3_9CORY</name>
<dbReference type="PANTHER" id="PTHR30485">
    <property type="entry name" value="NI/FE-HYDROGENASE 1 B-TYPE CYTOCHROME SUBUNIT"/>
    <property type="match status" value="1"/>
</dbReference>
<keyword evidence="7" id="KW-0479">Metal-binding</keyword>
<comment type="similarity">
    <text evidence="2">Belongs to the HupC/HyaC/HydC family.</text>
</comment>
<feature type="transmembrane region" description="Helical" evidence="13">
    <location>
        <begin position="350"/>
        <end position="376"/>
    </location>
</feature>
<dbReference type="PANTHER" id="PTHR30485:SF0">
    <property type="entry name" value="NI_FE-HYDROGENASE 1 B-TYPE CYTOCHROME SUBUNIT-RELATED"/>
    <property type="match status" value="1"/>
</dbReference>
<feature type="domain" description="Cytochrome b561 bacterial/Ni-hydrogenase" evidence="14">
    <location>
        <begin position="190"/>
        <end position="393"/>
    </location>
</feature>
<evidence type="ECO:0000256" key="7">
    <source>
        <dbReference type="ARBA" id="ARBA00022723"/>
    </source>
</evidence>
<feature type="region of interest" description="Disordered" evidence="12">
    <location>
        <begin position="1"/>
        <end position="22"/>
    </location>
</feature>
<evidence type="ECO:0000256" key="4">
    <source>
        <dbReference type="ARBA" id="ARBA00022475"/>
    </source>
</evidence>
<feature type="compositionally biased region" description="Polar residues" evidence="12">
    <location>
        <begin position="1"/>
        <end position="13"/>
    </location>
</feature>
<dbReference type="GO" id="GO:0000166">
    <property type="term" value="F:nucleotide binding"/>
    <property type="evidence" value="ECO:0007669"/>
    <property type="project" value="InterPro"/>
</dbReference>
<evidence type="ECO:0000313" key="16">
    <source>
        <dbReference type="Proteomes" id="UP001205920"/>
    </source>
</evidence>
<evidence type="ECO:0000256" key="1">
    <source>
        <dbReference type="ARBA" id="ARBA00004651"/>
    </source>
</evidence>
<dbReference type="InterPro" id="IPR051542">
    <property type="entry name" value="Hydrogenase_cytochrome"/>
</dbReference>
<dbReference type="NCBIfam" id="TIGR02125">
    <property type="entry name" value="CytB-hydogenase"/>
    <property type="match status" value="1"/>
</dbReference>
<dbReference type="PRINTS" id="PR00161">
    <property type="entry name" value="NIHGNASECYTB"/>
</dbReference>
<gene>
    <name evidence="15" type="primary">cybH</name>
    <name evidence="15" type="ORF">JMN37_07670</name>
</gene>
<evidence type="ECO:0000256" key="9">
    <source>
        <dbReference type="ARBA" id="ARBA00022989"/>
    </source>
</evidence>
<evidence type="ECO:0000256" key="11">
    <source>
        <dbReference type="ARBA" id="ARBA00023136"/>
    </source>
</evidence>
<dbReference type="GO" id="GO:0005886">
    <property type="term" value="C:plasma membrane"/>
    <property type="evidence" value="ECO:0007669"/>
    <property type="project" value="UniProtKB-SubCell"/>
</dbReference>
<proteinExistence type="inferred from homology"/>
<dbReference type="Gene3D" id="3.40.1110.10">
    <property type="entry name" value="Calcium-transporting ATPase, cytoplasmic domain N"/>
    <property type="match status" value="1"/>
</dbReference>
<accession>A0AAW5HYF3</accession>
<dbReference type="SUPFAM" id="SSF81342">
    <property type="entry name" value="Transmembrane di-heme cytochromes"/>
    <property type="match status" value="1"/>
</dbReference>
<dbReference type="AlphaFoldDB" id="A0AAW5HYF3"/>
<evidence type="ECO:0000313" key="15">
    <source>
        <dbReference type="EMBL" id="MCO6394851.1"/>
    </source>
</evidence>
<dbReference type="GO" id="GO:0022904">
    <property type="term" value="P:respiratory electron transport chain"/>
    <property type="evidence" value="ECO:0007669"/>
    <property type="project" value="InterPro"/>
</dbReference>
<protein>
    <submittedName>
        <fullName evidence="15">Ni/Fe-hydrogenase, b-type cytochrome subunit</fullName>
    </submittedName>
</protein>
<evidence type="ECO:0000256" key="5">
    <source>
        <dbReference type="ARBA" id="ARBA00022617"/>
    </source>
</evidence>
<dbReference type="Proteomes" id="UP001205920">
    <property type="component" value="Unassembled WGS sequence"/>
</dbReference>
<evidence type="ECO:0000256" key="2">
    <source>
        <dbReference type="ARBA" id="ARBA00008622"/>
    </source>
</evidence>
<evidence type="ECO:0000256" key="8">
    <source>
        <dbReference type="ARBA" id="ARBA00022982"/>
    </source>
</evidence>
<evidence type="ECO:0000256" key="12">
    <source>
        <dbReference type="SAM" id="MobiDB-lite"/>
    </source>
</evidence>
<comment type="caution">
    <text evidence="15">The sequence shown here is derived from an EMBL/GenBank/DDBJ whole genome shotgun (WGS) entry which is preliminary data.</text>
</comment>
<evidence type="ECO:0000256" key="10">
    <source>
        <dbReference type="ARBA" id="ARBA00023004"/>
    </source>
</evidence>
<keyword evidence="8" id="KW-0249">Electron transport</keyword>
<keyword evidence="4" id="KW-1003">Cell membrane</keyword>
<comment type="subcellular location">
    <subcellularLocation>
        <location evidence="1">Cell membrane</location>
        <topology evidence="1">Multi-pass membrane protein</topology>
    </subcellularLocation>
</comment>
<evidence type="ECO:0000256" key="13">
    <source>
        <dbReference type="SAM" id="Phobius"/>
    </source>
</evidence>
<dbReference type="GO" id="GO:0005506">
    <property type="term" value="F:iron ion binding"/>
    <property type="evidence" value="ECO:0007669"/>
    <property type="project" value="InterPro"/>
</dbReference>
<keyword evidence="9 13" id="KW-1133">Transmembrane helix</keyword>
<dbReference type="GO" id="GO:0009055">
    <property type="term" value="F:electron transfer activity"/>
    <property type="evidence" value="ECO:0007669"/>
    <property type="project" value="InterPro"/>
</dbReference>
<evidence type="ECO:0000256" key="6">
    <source>
        <dbReference type="ARBA" id="ARBA00022692"/>
    </source>
</evidence>
<dbReference type="InterPro" id="IPR016174">
    <property type="entry name" value="Di-haem_cyt_TM"/>
</dbReference>
<dbReference type="InterPro" id="IPR000516">
    <property type="entry name" value="Ni-dep_Hydgase_cyt-B"/>
</dbReference>
<evidence type="ECO:0000259" key="14">
    <source>
        <dbReference type="Pfam" id="PF01292"/>
    </source>
</evidence>
<keyword evidence="11 13" id="KW-0472">Membrane</keyword>
<dbReference type="RefSeq" id="WP_084028583.1">
    <property type="nucleotide sequence ID" value="NZ_JAEUWV010000010.1"/>
</dbReference>
<keyword evidence="10" id="KW-0408">Iron</keyword>
<dbReference type="Pfam" id="PF01292">
    <property type="entry name" value="Ni_hydr_CYTB"/>
    <property type="match status" value="1"/>
</dbReference>
<keyword evidence="5" id="KW-0349">Heme</keyword>
<evidence type="ECO:0000256" key="3">
    <source>
        <dbReference type="ARBA" id="ARBA00022448"/>
    </source>
</evidence>
<sequence>MSTQLNRASSSSGGVPETRKIAPDKNLVLSVTESRPIDDIGAETLLRLASSQPANSPDPVDQALLRAVDPDYVYGTVESFSPATPSRKYSLSVVRNAKLLGERQDVAVMRGDLASVVQASAWDKHEMKTMMQNVDTVSKFGNRCMGVAVAPVDGDKTGEFVLKGYIAFGIGDHVRPRPVSKGGYTRIEMWPVALRWQHWINMILIIMMTITGYYIMDPFFGPSNAHDAGMLMGWNRLIHFIAAFAWIALSIWRLAIMVFAQTRQMKWRALWPVRSQDDLKLMWEQTKYYLLLTNEPPPRVGHNGLQQTAYTGIYAMCMVQIYSGLALFGLPKQDSWFWRLMAAPVEWIGIPYFRLVHALIMFIIWAFVILHVYLVFRADATERHGGLSAMINGGVWLPKGTKPVDGPEVE</sequence>
<dbReference type="Gene3D" id="1.20.950.20">
    <property type="entry name" value="Transmembrane di-heme cytochromes, Chain C"/>
    <property type="match status" value="1"/>
</dbReference>
<keyword evidence="16" id="KW-1185">Reference proteome</keyword>
<organism evidence="15 16">
    <name type="scientific">Corynebacterium lipophilum</name>
    <dbReference type="NCBI Taxonomy" id="2804918"/>
    <lineage>
        <taxon>Bacteria</taxon>
        <taxon>Bacillati</taxon>
        <taxon>Actinomycetota</taxon>
        <taxon>Actinomycetes</taxon>
        <taxon>Mycobacteriales</taxon>
        <taxon>Corynebacteriaceae</taxon>
        <taxon>Corynebacterium</taxon>
    </lineage>
</organism>
<dbReference type="InterPro" id="IPR011577">
    <property type="entry name" value="Cyt_b561_bac/Ni-Hgenase"/>
</dbReference>
<dbReference type="InterPro" id="IPR023299">
    <property type="entry name" value="ATPase_P-typ_cyto_dom_N"/>
</dbReference>
<keyword evidence="6 13" id="KW-0812">Transmembrane</keyword>
<dbReference type="EMBL" id="JAEUWV010000010">
    <property type="protein sequence ID" value="MCO6394851.1"/>
    <property type="molecule type" value="Genomic_DNA"/>
</dbReference>
<reference evidence="15 16" key="1">
    <citation type="submission" date="2021-01" db="EMBL/GenBank/DDBJ databases">
        <title>Identification and Characterization of Corynebacterium sp.</title>
        <authorList>
            <person name="Luo Q."/>
            <person name="Qu P."/>
            <person name="Chen Q."/>
        </authorList>
    </citation>
    <scope>NUCLEOTIDE SEQUENCE [LARGE SCALE GENOMIC DNA]</scope>
    <source>
        <strain evidence="15 16">MC-18</strain>
    </source>
</reference>
<feature type="transmembrane region" description="Helical" evidence="13">
    <location>
        <begin position="236"/>
        <end position="260"/>
    </location>
</feature>
<keyword evidence="3" id="KW-0813">Transport</keyword>
<feature type="transmembrane region" description="Helical" evidence="13">
    <location>
        <begin position="309"/>
        <end position="330"/>
    </location>
</feature>